<reference evidence="7" key="1">
    <citation type="journal article" date="2018" name="Nat. Microbiol.">
        <title>Leveraging single-cell genomics to expand the fungal tree of life.</title>
        <authorList>
            <person name="Ahrendt S.R."/>
            <person name="Quandt C.A."/>
            <person name="Ciobanu D."/>
            <person name="Clum A."/>
            <person name="Salamov A."/>
            <person name="Andreopoulos B."/>
            <person name="Cheng J.F."/>
            <person name="Woyke T."/>
            <person name="Pelin A."/>
            <person name="Henrissat B."/>
            <person name="Reynolds N.K."/>
            <person name="Benny G.L."/>
            <person name="Smith M.E."/>
            <person name="James T.Y."/>
            <person name="Grigoriev I.V."/>
        </authorList>
    </citation>
    <scope>NUCLEOTIDE SEQUENCE [LARGE SCALE GENOMIC DNA]</scope>
    <source>
        <strain evidence="7">RSA 1356</strain>
    </source>
</reference>
<evidence type="ECO:0000256" key="3">
    <source>
        <dbReference type="ARBA" id="ARBA00022962"/>
    </source>
</evidence>
<gene>
    <name evidence="6" type="ORF">THASP1DRAFT_3461</name>
</gene>
<dbReference type="Gene3D" id="3.40.50.620">
    <property type="entry name" value="HUPs"/>
    <property type="match status" value="1"/>
</dbReference>
<dbReference type="PANTHER" id="PTHR45937">
    <property type="entry name" value="ASPARAGINE SYNTHETASE DOMAIN-CONTAINING PROTEIN 1"/>
    <property type="match status" value="1"/>
</dbReference>
<evidence type="ECO:0000313" key="7">
    <source>
        <dbReference type="Proteomes" id="UP000271241"/>
    </source>
</evidence>
<evidence type="ECO:0000256" key="1">
    <source>
        <dbReference type="ARBA" id="ARBA00022605"/>
    </source>
</evidence>
<dbReference type="AlphaFoldDB" id="A0A4P9XK53"/>
<feature type="domain" description="Asparagine synthetase" evidence="5">
    <location>
        <begin position="184"/>
        <end position="254"/>
    </location>
</feature>
<keyword evidence="1" id="KW-0028">Amino-acid biosynthesis</keyword>
<dbReference type="SUPFAM" id="SSF52402">
    <property type="entry name" value="Adenine nucleotide alpha hydrolases-like"/>
    <property type="match status" value="1"/>
</dbReference>
<dbReference type="EMBL" id="KZ992946">
    <property type="protein sequence ID" value="RKP06132.1"/>
    <property type="molecule type" value="Genomic_DNA"/>
</dbReference>
<keyword evidence="4" id="KW-0732">Signal</keyword>
<proteinExistence type="predicted"/>
<dbReference type="Proteomes" id="UP000271241">
    <property type="component" value="Unassembled WGS sequence"/>
</dbReference>
<organism evidence="6 7">
    <name type="scientific">Thamnocephalis sphaerospora</name>
    <dbReference type="NCBI Taxonomy" id="78915"/>
    <lineage>
        <taxon>Eukaryota</taxon>
        <taxon>Fungi</taxon>
        <taxon>Fungi incertae sedis</taxon>
        <taxon>Zoopagomycota</taxon>
        <taxon>Zoopagomycotina</taxon>
        <taxon>Zoopagomycetes</taxon>
        <taxon>Zoopagales</taxon>
        <taxon>Sigmoideomycetaceae</taxon>
        <taxon>Thamnocephalis</taxon>
    </lineage>
</organism>
<evidence type="ECO:0000259" key="5">
    <source>
        <dbReference type="Pfam" id="PF00733"/>
    </source>
</evidence>
<evidence type="ECO:0000256" key="2">
    <source>
        <dbReference type="ARBA" id="ARBA00022888"/>
    </source>
</evidence>
<feature type="domain" description="Asparagine synthetase" evidence="5">
    <location>
        <begin position="148"/>
        <end position="181"/>
    </location>
</feature>
<dbReference type="CDD" id="cd01991">
    <property type="entry name" value="Asn_synthase_B_C"/>
    <property type="match status" value="1"/>
</dbReference>
<feature type="signal peptide" evidence="4">
    <location>
        <begin position="1"/>
        <end position="19"/>
    </location>
</feature>
<dbReference type="Pfam" id="PF00733">
    <property type="entry name" value="Asn_synthase"/>
    <property type="match status" value="2"/>
</dbReference>
<keyword evidence="2" id="KW-0061">Asparagine biosynthesis</keyword>
<dbReference type="STRING" id="78915.A0A4P9XK53"/>
<dbReference type="OrthoDB" id="10252281at2759"/>
<dbReference type="GO" id="GO:0004066">
    <property type="term" value="F:asparagine synthase (glutamine-hydrolyzing) activity"/>
    <property type="evidence" value="ECO:0007669"/>
    <property type="project" value="InterPro"/>
</dbReference>
<keyword evidence="7" id="KW-1185">Reference proteome</keyword>
<accession>A0A4P9XK53</accession>
<name>A0A4P9XK53_9FUNG</name>
<feature type="non-terminal residue" evidence="6">
    <location>
        <position position="1"/>
    </location>
</feature>
<dbReference type="InterPro" id="IPR001962">
    <property type="entry name" value="Asn_synthase"/>
</dbReference>
<feature type="chain" id="PRO_5020435652" evidence="4">
    <location>
        <begin position="20"/>
        <end position="280"/>
    </location>
</feature>
<dbReference type="GO" id="GO:0006529">
    <property type="term" value="P:asparagine biosynthetic process"/>
    <property type="evidence" value="ECO:0007669"/>
    <property type="project" value="UniProtKB-KW"/>
</dbReference>
<evidence type="ECO:0000313" key="6">
    <source>
        <dbReference type="EMBL" id="RKP06132.1"/>
    </source>
</evidence>
<protein>
    <submittedName>
        <fullName evidence="6">Asparagine synthase</fullName>
    </submittedName>
</protein>
<keyword evidence="3" id="KW-0315">Glutamine amidotransferase</keyword>
<evidence type="ECO:0000256" key="4">
    <source>
        <dbReference type="SAM" id="SignalP"/>
    </source>
</evidence>
<dbReference type="InterPro" id="IPR014729">
    <property type="entry name" value="Rossmann-like_a/b/a_fold"/>
</dbReference>
<dbReference type="InterPro" id="IPR051857">
    <property type="entry name" value="Asn_synthetase_domain"/>
</dbReference>
<sequence>GRARMAILFSGGIDCMCLAMLADRYVALDEPIDLINVAFENPRSHGKPSQAGKKKDFSNASACRDMYEVPDRKTGQAGLAELCNVARPGRRWNFIRVNVPYADASLAKPRIVQLMSPANTLMDMSIAMALWFAASASGGLHTQHYTSPARVLLSGLGADELFGGYTRHREGWRKAGWLGLIDQLQLDLDRISSRNLGRDDRIISDHAREVRFPFLDEAVIAYACTLPVHIKVDPRWPRGVGEKLVLRAMAALALRLNETSTRWKRAIQFGARTAKMESGR</sequence>
<feature type="non-terminal residue" evidence="6">
    <location>
        <position position="280"/>
    </location>
</feature>
<dbReference type="PANTHER" id="PTHR45937:SF1">
    <property type="entry name" value="ASPARAGINE SYNTHETASE DOMAIN-CONTAINING PROTEIN 1"/>
    <property type="match status" value="1"/>
</dbReference>